<protein>
    <submittedName>
        <fullName evidence="1">Uncharacterized protein</fullName>
    </submittedName>
</protein>
<dbReference type="EMBL" id="NEXI01000040">
    <property type="protein sequence ID" value="PSN98125.1"/>
    <property type="molecule type" value="Genomic_DNA"/>
</dbReference>
<accession>A0A2R6BHR0</accession>
<dbReference type="AlphaFoldDB" id="A0A2R6BHR0"/>
<gene>
    <name evidence="1" type="ORF">B9Q07_10525</name>
</gene>
<proteinExistence type="predicted"/>
<reference evidence="1 2" key="1">
    <citation type="submission" date="2017-04" db="EMBL/GenBank/DDBJ databases">
        <title>Novel microbial lineages endemic to geothermal iron-oxide mats fill important gaps in the evolutionary history of Archaea.</title>
        <authorList>
            <person name="Jay Z.J."/>
            <person name="Beam J.P."/>
            <person name="Dlakic M."/>
            <person name="Rusch D.B."/>
            <person name="Kozubal M.A."/>
            <person name="Inskeep W.P."/>
        </authorList>
    </citation>
    <scope>NUCLEOTIDE SEQUENCE [LARGE SCALE GENOMIC DNA]</scope>
    <source>
        <strain evidence="1">ECH_B_3</strain>
    </source>
</reference>
<dbReference type="Proteomes" id="UP000241972">
    <property type="component" value="Unassembled WGS sequence"/>
</dbReference>
<sequence length="108" mass="12205">MVNRKAKNDRPLYWNVMRIVDIVHFDQNKKPSSVLNVDDNPPTLDENGYVAHGSYFLSVRDSAGTKVTIKLSDMEIIDLAKRLEAAYNNHVLIEMQLQASRTKAGSDT</sequence>
<comment type="caution">
    <text evidence="1">The sequence shown here is derived from an EMBL/GenBank/DDBJ whole genome shotgun (WGS) entry which is preliminary data.</text>
</comment>
<evidence type="ECO:0000313" key="1">
    <source>
        <dbReference type="EMBL" id="PSN98125.1"/>
    </source>
</evidence>
<name>A0A2R6BHR0_9ARCH</name>
<organism evidence="1 2">
    <name type="scientific">Candidatus Marsarchaeota G2 archaeon ECH_B_3</name>
    <dbReference type="NCBI Taxonomy" id="1978161"/>
    <lineage>
        <taxon>Archaea</taxon>
        <taxon>Candidatus Marsarchaeota</taxon>
        <taxon>Candidatus Marsarchaeota group 2</taxon>
    </lineage>
</organism>
<evidence type="ECO:0000313" key="2">
    <source>
        <dbReference type="Proteomes" id="UP000241972"/>
    </source>
</evidence>